<keyword evidence="9" id="KW-1185">Reference proteome</keyword>
<dbReference type="GO" id="GO:0019899">
    <property type="term" value="F:enzyme binding"/>
    <property type="evidence" value="ECO:0007669"/>
    <property type="project" value="TreeGrafter"/>
</dbReference>
<gene>
    <name evidence="8" type="primary">BI-1</name>
    <name evidence="8" type="ORF">Bhyg_06407</name>
</gene>
<keyword evidence="5 7" id="KW-1133">Transmembrane helix</keyword>
<reference evidence="8" key="1">
    <citation type="submission" date="2022-07" db="EMBL/GenBank/DDBJ databases">
        <authorList>
            <person name="Trinca V."/>
            <person name="Uliana J.V.C."/>
            <person name="Torres T.T."/>
            <person name="Ward R.J."/>
            <person name="Monesi N."/>
        </authorList>
    </citation>
    <scope>NUCLEOTIDE SEQUENCE</scope>
    <source>
        <strain evidence="8">HSMRA1968</strain>
        <tissue evidence="8">Whole embryos</tissue>
    </source>
</reference>
<evidence type="ECO:0000256" key="5">
    <source>
        <dbReference type="ARBA" id="ARBA00022989"/>
    </source>
</evidence>
<feature type="transmembrane region" description="Helical" evidence="7">
    <location>
        <begin position="172"/>
        <end position="190"/>
    </location>
</feature>
<dbReference type="InterPro" id="IPR006214">
    <property type="entry name" value="Bax_inhibitor_1-related"/>
</dbReference>
<feature type="transmembrane region" description="Helical" evidence="7">
    <location>
        <begin position="116"/>
        <end position="137"/>
    </location>
</feature>
<sequence length="242" mass="26678">MATENDNFSNFFTKLAGNINSKIEPTVRYHLVKVYTCLTATTLCAAIGAFVHLFGIWEAGLLSALGSLGLVLWLSTTADNSKNFYSRLGMLLGFGLLSGHSLGPLLDHVIAVNPQIIITALVGTSVVFISLSCAALLAERGQFLFLGGLLMSVLSTVTLVSLANLFLQSYAIYQAHLYIGLFVMSAFVLYDTQAIMEKRRAGSTDFVKHSLDLFFDLATVFRRLLIILTQKEERNQRKRRSQ</sequence>
<feature type="transmembrane region" description="Helical" evidence="7">
    <location>
        <begin position="88"/>
        <end position="110"/>
    </location>
</feature>
<dbReference type="GO" id="GO:2001234">
    <property type="term" value="P:negative regulation of apoptotic signaling pathway"/>
    <property type="evidence" value="ECO:0007669"/>
    <property type="project" value="TreeGrafter"/>
</dbReference>
<feature type="transmembrane region" description="Helical" evidence="7">
    <location>
        <begin position="32"/>
        <end position="53"/>
    </location>
</feature>
<comment type="caution">
    <text evidence="8">The sequence shown here is derived from an EMBL/GenBank/DDBJ whole genome shotgun (WGS) entry which is preliminary data.</text>
</comment>
<feature type="transmembrane region" description="Helical" evidence="7">
    <location>
        <begin position="144"/>
        <end position="166"/>
    </location>
</feature>
<accession>A0A9Q0N0Q5</accession>
<dbReference type="OrthoDB" id="1277691at2759"/>
<dbReference type="InterPro" id="IPR006213">
    <property type="entry name" value="Bax_inhbtr1_CS"/>
</dbReference>
<feature type="transmembrane region" description="Helical" evidence="7">
    <location>
        <begin position="59"/>
        <end position="76"/>
    </location>
</feature>
<dbReference type="Proteomes" id="UP001151699">
    <property type="component" value="Chromosome B"/>
</dbReference>
<evidence type="ECO:0000313" key="9">
    <source>
        <dbReference type="Proteomes" id="UP001151699"/>
    </source>
</evidence>
<evidence type="ECO:0000256" key="2">
    <source>
        <dbReference type="ARBA" id="ARBA00010350"/>
    </source>
</evidence>
<protein>
    <submittedName>
        <fullName evidence="8">Bax inhibitor 1</fullName>
    </submittedName>
</protein>
<evidence type="ECO:0000256" key="4">
    <source>
        <dbReference type="ARBA" id="ARBA00022703"/>
    </source>
</evidence>
<organism evidence="8 9">
    <name type="scientific">Pseudolycoriella hygida</name>
    <dbReference type="NCBI Taxonomy" id="35572"/>
    <lineage>
        <taxon>Eukaryota</taxon>
        <taxon>Metazoa</taxon>
        <taxon>Ecdysozoa</taxon>
        <taxon>Arthropoda</taxon>
        <taxon>Hexapoda</taxon>
        <taxon>Insecta</taxon>
        <taxon>Pterygota</taxon>
        <taxon>Neoptera</taxon>
        <taxon>Endopterygota</taxon>
        <taxon>Diptera</taxon>
        <taxon>Nematocera</taxon>
        <taxon>Sciaroidea</taxon>
        <taxon>Sciaridae</taxon>
        <taxon>Pseudolycoriella</taxon>
    </lineage>
</organism>
<dbReference type="GO" id="GO:0033119">
    <property type="term" value="P:negative regulation of RNA splicing"/>
    <property type="evidence" value="ECO:0007669"/>
    <property type="project" value="TreeGrafter"/>
</dbReference>
<dbReference type="EMBL" id="WJQU01000002">
    <property type="protein sequence ID" value="KAJ6641468.1"/>
    <property type="molecule type" value="Genomic_DNA"/>
</dbReference>
<keyword evidence="4" id="KW-0053">Apoptosis</keyword>
<keyword evidence="6 7" id="KW-0472">Membrane</keyword>
<proteinExistence type="inferred from homology"/>
<name>A0A9Q0N0Q5_9DIPT</name>
<keyword evidence="3 7" id="KW-0812">Transmembrane</keyword>
<dbReference type="PANTHER" id="PTHR23291:SF32">
    <property type="entry name" value="BAX INHIBITOR 1"/>
    <property type="match status" value="1"/>
</dbReference>
<dbReference type="GO" id="GO:0034620">
    <property type="term" value="P:cellular response to unfolded protein"/>
    <property type="evidence" value="ECO:0007669"/>
    <property type="project" value="TreeGrafter"/>
</dbReference>
<dbReference type="AlphaFoldDB" id="A0A9Q0N0Q5"/>
<comment type="similarity">
    <text evidence="2 7">Belongs to the BI1 family.</text>
</comment>
<dbReference type="Pfam" id="PF01027">
    <property type="entry name" value="Bax1-I"/>
    <property type="match status" value="1"/>
</dbReference>
<dbReference type="PANTHER" id="PTHR23291">
    <property type="entry name" value="BAX INHIBITOR-RELATED"/>
    <property type="match status" value="1"/>
</dbReference>
<dbReference type="CDD" id="cd10430">
    <property type="entry name" value="BI-1"/>
    <property type="match status" value="1"/>
</dbReference>
<evidence type="ECO:0000256" key="3">
    <source>
        <dbReference type="ARBA" id="ARBA00022692"/>
    </source>
</evidence>
<evidence type="ECO:0000313" key="8">
    <source>
        <dbReference type="EMBL" id="KAJ6641468.1"/>
    </source>
</evidence>
<dbReference type="GO" id="GO:0031966">
    <property type="term" value="C:mitochondrial membrane"/>
    <property type="evidence" value="ECO:0007669"/>
    <property type="project" value="TreeGrafter"/>
</dbReference>
<dbReference type="GO" id="GO:0006915">
    <property type="term" value="P:apoptotic process"/>
    <property type="evidence" value="ECO:0007669"/>
    <property type="project" value="UniProtKB-KW"/>
</dbReference>
<evidence type="ECO:0000256" key="7">
    <source>
        <dbReference type="RuleBase" id="RU004379"/>
    </source>
</evidence>
<evidence type="ECO:0000256" key="6">
    <source>
        <dbReference type="ARBA" id="ARBA00023136"/>
    </source>
</evidence>
<evidence type="ECO:0000256" key="1">
    <source>
        <dbReference type="ARBA" id="ARBA00004141"/>
    </source>
</evidence>
<dbReference type="PROSITE" id="PS01243">
    <property type="entry name" value="BI1"/>
    <property type="match status" value="1"/>
</dbReference>
<comment type="subcellular location">
    <subcellularLocation>
        <location evidence="1">Membrane</location>
        <topology evidence="1">Multi-pass membrane protein</topology>
    </subcellularLocation>
</comment>